<organism evidence="2 3">
    <name type="scientific">Streblomastix strix</name>
    <dbReference type="NCBI Taxonomy" id="222440"/>
    <lineage>
        <taxon>Eukaryota</taxon>
        <taxon>Metamonada</taxon>
        <taxon>Preaxostyla</taxon>
        <taxon>Oxymonadida</taxon>
        <taxon>Streblomastigidae</taxon>
        <taxon>Streblomastix</taxon>
    </lineage>
</organism>
<gene>
    <name evidence="2" type="ORF">EZS28_012197</name>
</gene>
<proteinExistence type="predicted"/>
<evidence type="ECO:0000313" key="3">
    <source>
        <dbReference type="Proteomes" id="UP000324800"/>
    </source>
</evidence>
<feature type="transmembrane region" description="Helical" evidence="1">
    <location>
        <begin position="48"/>
        <end position="67"/>
    </location>
</feature>
<dbReference type="AlphaFoldDB" id="A0A5J4WD52"/>
<sequence length="107" mass="11962">MPERIGAVFNQETGYDEDAFGFVDFRLNFESPIDFNLDYKGATGSKDILLFLFLFSLILLEYSLYIGEGGILSQLSQLKSLPIKLLNSFPLLMNPAFDVSTGVAIRI</sequence>
<protein>
    <submittedName>
        <fullName evidence="2">Uncharacterized protein</fullName>
    </submittedName>
</protein>
<dbReference type="Proteomes" id="UP000324800">
    <property type="component" value="Unassembled WGS sequence"/>
</dbReference>
<keyword evidence="1" id="KW-0812">Transmembrane</keyword>
<keyword evidence="1" id="KW-0472">Membrane</keyword>
<dbReference type="EMBL" id="SNRW01002597">
    <property type="protein sequence ID" value="KAA6392279.1"/>
    <property type="molecule type" value="Genomic_DNA"/>
</dbReference>
<comment type="caution">
    <text evidence="2">The sequence shown here is derived from an EMBL/GenBank/DDBJ whole genome shotgun (WGS) entry which is preliminary data.</text>
</comment>
<accession>A0A5J4WD52</accession>
<name>A0A5J4WD52_9EUKA</name>
<evidence type="ECO:0000313" key="2">
    <source>
        <dbReference type="EMBL" id="KAA6392279.1"/>
    </source>
</evidence>
<keyword evidence="1" id="KW-1133">Transmembrane helix</keyword>
<evidence type="ECO:0000256" key="1">
    <source>
        <dbReference type="SAM" id="Phobius"/>
    </source>
</evidence>
<reference evidence="2 3" key="1">
    <citation type="submission" date="2019-03" db="EMBL/GenBank/DDBJ databases">
        <title>Single cell metagenomics reveals metabolic interactions within the superorganism composed of flagellate Streblomastix strix and complex community of Bacteroidetes bacteria on its surface.</title>
        <authorList>
            <person name="Treitli S.C."/>
            <person name="Kolisko M."/>
            <person name="Husnik F."/>
            <person name="Keeling P."/>
            <person name="Hampl V."/>
        </authorList>
    </citation>
    <scope>NUCLEOTIDE SEQUENCE [LARGE SCALE GENOMIC DNA]</scope>
    <source>
        <strain evidence="2">ST1C</strain>
    </source>
</reference>